<name>A0ABN0NIG4_9GAMM</name>
<dbReference type="InterPro" id="IPR011089">
    <property type="entry name" value="GmrSD_C"/>
</dbReference>
<reference evidence="3" key="2">
    <citation type="submission" date="2013-04" db="EMBL/GenBank/DDBJ databases">
        <title>Genome sequence of Pseudoalteromonas undina.</title>
        <authorList>
            <person name="Xie B.-B."/>
            <person name="Rong J.-C."/>
            <person name="Qin Q.-L."/>
            <person name="Shu Y.-L."/>
            <person name="Zhang Y.-Z."/>
        </authorList>
    </citation>
    <scope>NUCLEOTIDE SEQUENCE</scope>
    <source>
        <strain evidence="3">NCIMB 2128</strain>
    </source>
</reference>
<dbReference type="Pfam" id="PF07510">
    <property type="entry name" value="GmrSD_C"/>
    <property type="match status" value="1"/>
</dbReference>
<organism evidence="3 4">
    <name type="scientific">Pseudoalteromonas undina</name>
    <dbReference type="NCBI Taxonomy" id="43660"/>
    <lineage>
        <taxon>Bacteria</taxon>
        <taxon>Pseudomonadati</taxon>
        <taxon>Pseudomonadota</taxon>
        <taxon>Gammaproteobacteria</taxon>
        <taxon>Alteromonadales</taxon>
        <taxon>Pseudoalteromonadaceae</taxon>
        <taxon>Pseudoalteromonas</taxon>
    </lineage>
</organism>
<dbReference type="Proteomes" id="UP000016534">
    <property type="component" value="Unassembled WGS sequence"/>
</dbReference>
<keyword evidence="4" id="KW-1185">Reference proteome</keyword>
<evidence type="ECO:0000259" key="1">
    <source>
        <dbReference type="Pfam" id="PF03235"/>
    </source>
</evidence>
<protein>
    <recommendedName>
        <fullName evidence="5">DUF262 domain-containing protein</fullName>
    </recommendedName>
</protein>
<gene>
    <name evidence="3" type="ORF">PUND_07869</name>
</gene>
<sequence length="790" mass="91141">MSIYEGASKSIGSYLQGETYFFIPEYQRKYSWSERNVKELISDIEIGLRSLTIAQEEKREKNSSTYLGCVIDWHRDAKDSDYLAEHINNKYINKVRELIDGQQRTSTLAILSSRLYLKLEKILLTLDLNIDEEKKLAEDVFKTYQEGILLPSFSRKDASSETLRPFIIREGEDLWSLECSSSYKSPLSNYLSQIIVFIEKINSGLDGSIEVEDAPCSDDEQLKVAIDTCDQQIECLLDNLTECRIIDVFFKGKELFPGLNTKYSKVDLNEYILNNPKRIQVISEIIGLCSYIKYMHKYCFLTIISSPSQEKSLDIFQSINSTGEQLTAFDLVKPMLAKCFKADNLLFKDSGAFKVFNEVDEWVSKGNKWYRSQTRIKSFFEIAKFYFNIDSQASNLTGQRKIITQGLSNCLKNRDEEGDGVGTYNNLNQSEIATEFCEILLSIKCYLEYFTLNKDFNTKFSDDAVYLDKSRQHLFDRKVAFNFFYILDSHDICNAFLVSIYHKYRMSHSENSESYKLLLFRAINLSAIIFTKCRLLINKYPDGFWKQKYKDGLLYKKEIELSYVENIKASFDGHMEVQFGLSSSDASFNEVQQQQIVKNLTYSSAKPLIKFFMFYAATNTLPGTGEEVGLNRYSTKGNDLIRPSNWINNDYQSVEHIAPKDLLNKQIPPWDIKLCDASDSINSVGNLTLLNPSINYSIKCGAKAKAEAFAKLLDDNFTVEAQYITDYCSSLVDYSERLHHLKAISERLCKWVLVDLEKEDVTFDWDKDFITKRSLRLAEIFLKNLQLEAL</sequence>
<feature type="domain" description="GmrSD restriction endonucleases C-terminal" evidence="2">
    <location>
        <begin position="643"/>
        <end position="779"/>
    </location>
</feature>
<accession>A0ABN0NIG4</accession>
<proteinExistence type="predicted"/>
<reference evidence="3" key="1">
    <citation type="journal article" date="2012" name="J. Bacteriol.">
        <title>Genome sequences of type strains of seven species of the marine bacterium Pseudoalteromonas.</title>
        <authorList>
            <person name="Xie B.B."/>
            <person name="Shu Y.L."/>
            <person name="Qin Q.L."/>
            <person name="Rong J.C."/>
            <person name="Zhang X.Y."/>
            <person name="Chen X.L."/>
            <person name="Shi M."/>
            <person name="He H.L."/>
            <person name="Zhou B.C."/>
            <person name="Zhang Y.Z."/>
        </authorList>
    </citation>
    <scope>NUCLEOTIDE SEQUENCE [LARGE SCALE GENOMIC DNA]</scope>
    <source>
        <strain evidence="3">NCIMB 2128</strain>
    </source>
</reference>
<dbReference type="PANTHER" id="PTHR35149:SF1">
    <property type="entry name" value="DUF5655 DOMAIN-CONTAINING PROTEIN"/>
    <property type="match status" value="1"/>
</dbReference>
<dbReference type="EMBL" id="AHCF02000017">
    <property type="protein sequence ID" value="ERG61012.1"/>
    <property type="molecule type" value="Genomic_DNA"/>
</dbReference>
<feature type="domain" description="GmrSD restriction endonucleases N-terminal" evidence="1">
    <location>
        <begin position="13"/>
        <end position="335"/>
    </location>
</feature>
<dbReference type="Pfam" id="PF03235">
    <property type="entry name" value="GmrSD_N"/>
    <property type="match status" value="1"/>
</dbReference>
<evidence type="ECO:0000259" key="2">
    <source>
        <dbReference type="Pfam" id="PF07510"/>
    </source>
</evidence>
<evidence type="ECO:0008006" key="5">
    <source>
        <dbReference type="Google" id="ProtNLM"/>
    </source>
</evidence>
<comment type="caution">
    <text evidence="3">The sequence shown here is derived from an EMBL/GenBank/DDBJ whole genome shotgun (WGS) entry which is preliminary data.</text>
</comment>
<dbReference type="InterPro" id="IPR004919">
    <property type="entry name" value="GmrSD_N"/>
</dbReference>
<evidence type="ECO:0000313" key="4">
    <source>
        <dbReference type="Proteomes" id="UP000016534"/>
    </source>
</evidence>
<dbReference type="PANTHER" id="PTHR35149">
    <property type="entry name" value="SLL5132 PROTEIN"/>
    <property type="match status" value="1"/>
</dbReference>
<evidence type="ECO:0000313" key="3">
    <source>
        <dbReference type="EMBL" id="ERG61012.1"/>
    </source>
</evidence>